<evidence type="ECO:0000313" key="1">
    <source>
        <dbReference type="EMBL" id="BDD88696.1"/>
    </source>
</evidence>
<gene>
    <name evidence="1" type="ORF">DPPLL_30610</name>
</gene>
<name>A0ABM7WCL7_9BACT</name>
<evidence type="ECO:0000313" key="2">
    <source>
        <dbReference type="Proteomes" id="UP000830055"/>
    </source>
</evidence>
<keyword evidence="2" id="KW-1185">Reference proteome</keyword>
<protein>
    <submittedName>
        <fullName evidence="1">Uncharacterized protein</fullName>
    </submittedName>
</protein>
<proteinExistence type="predicted"/>
<dbReference type="EMBL" id="AP025516">
    <property type="protein sequence ID" value="BDD88696.1"/>
    <property type="molecule type" value="Genomic_DNA"/>
</dbReference>
<dbReference type="RefSeq" id="WP_284152030.1">
    <property type="nucleotide sequence ID" value="NZ_AP025516.1"/>
</dbReference>
<reference evidence="1 2" key="1">
    <citation type="submission" date="2022-01" db="EMBL/GenBank/DDBJ databases">
        <title>Desulfofustis limnae sp. nov., a novel mesophilic sulfate-reducing bacterium isolated from marsh soil.</title>
        <authorList>
            <person name="Watanabe M."/>
            <person name="Takahashi A."/>
            <person name="Kojima H."/>
            <person name="Fukui M."/>
        </authorList>
    </citation>
    <scope>NUCLEOTIDE SEQUENCE [LARGE SCALE GENOMIC DNA]</scope>
    <source>
        <strain evidence="1 2">PPLL</strain>
    </source>
</reference>
<accession>A0ABM7WCL7</accession>
<dbReference type="Proteomes" id="UP000830055">
    <property type="component" value="Chromosome"/>
</dbReference>
<sequence>MSEPVKRIIVATEVEYEPLADSEKFTEEEQIDQCCEEVSVDECADVGKVSRFISRDQEEWDFDPDALAAEYEQQYGKKFLGVELHAVGPQGDCGVKEETWEGRLNCCDEVEPLAIDTERSVSVLAPGEHGNVYFTGGRFPVLVKLRGNGFTLDGYNQRDGWVDGPHQGFTVYAHEFACGAAPITLDDGCSVASHQVRSTEGEWYGDCWAYYYEGRGPLRYTVGGCAHWKLSNCNIISTGKEPNSPPVWYYDHVGFWAHRWDTVNHWWLNYGGTWSSSVCADETSIALLDFLDSLDIPKNKIPSAYLPNGPEDGAQCGDCRYRCP</sequence>
<organism evidence="1 2">
    <name type="scientific">Desulfofustis limnaeus</name>
    <dbReference type="NCBI Taxonomy" id="2740163"/>
    <lineage>
        <taxon>Bacteria</taxon>
        <taxon>Pseudomonadati</taxon>
        <taxon>Thermodesulfobacteriota</taxon>
        <taxon>Desulfobulbia</taxon>
        <taxon>Desulfobulbales</taxon>
        <taxon>Desulfocapsaceae</taxon>
        <taxon>Desulfofustis</taxon>
    </lineage>
</organism>